<evidence type="ECO:0000256" key="1">
    <source>
        <dbReference type="ARBA" id="ARBA00023015"/>
    </source>
</evidence>
<evidence type="ECO:0000256" key="2">
    <source>
        <dbReference type="ARBA" id="ARBA00023125"/>
    </source>
</evidence>
<evidence type="ECO:0000313" key="6">
    <source>
        <dbReference type="EMBL" id="MBV7390018.1"/>
    </source>
</evidence>
<feature type="region of interest" description="Disordered" evidence="4">
    <location>
        <begin position="141"/>
        <end position="184"/>
    </location>
</feature>
<feature type="domain" description="HTH marR-type" evidence="5">
    <location>
        <begin position="2"/>
        <end position="136"/>
    </location>
</feature>
<dbReference type="PANTHER" id="PTHR42756">
    <property type="entry name" value="TRANSCRIPTIONAL REGULATOR, MARR"/>
    <property type="match status" value="1"/>
</dbReference>
<comment type="caution">
    <text evidence="6">The sequence shown here is derived from an EMBL/GenBank/DDBJ whole genome shotgun (WGS) entry which is preliminary data.</text>
</comment>
<sequence length="184" mass="21453">MENNLNEQFMKMQHDLRRYFHRQRAKNHGLEAHQGQGRVLALLKLHPEISQKDLIFVLGLRPQSAGELIQKLTDKGWVTREASEEDRRAMIVKLTDLGREEAEKIGQRPDITTELFVDFTDEEKMQWSTLVDKLNQKLEEELAGEEDSFEDGPHGHHGKPHGHHGPHHRHHHHHHGHGPHCHRD</sequence>
<proteinExistence type="predicted"/>
<dbReference type="EMBL" id="JAHUZB010000002">
    <property type="protein sequence ID" value="MBV7390018.1"/>
    <property type="molecule type" value="Genomic_DNA"/>
</dbReference>
<evidence type="ECO:0000256" key="4">
    <source>
        <dbReference type="SAM" id="MobiDB-lite"/>
    </source>
</evidence>
<keyword evidence="1" id="KW-0805">Transcription regulation</keyword>
<feature type="compositionally biased region" description="Basic residues" evidence="4">
    <location>
        <begin position="155"/>
        <end position="184"/>
    </location>
</feature>
<feature type="compositionally biased region" description="Acidic residues" evidence="4">
    <location>
        <begin position="141"/>
        <end position="150"/>
    </location>
</feature>
<gene>
    <name evidence="6" type="ORF">KUA55_04945</name>
</gene>
<evidence type="ECO:0000313" key="7">
    <source>
        <dbReference type="Proteomes" id="UP000774130"/>
    </source>
</evidence>
<dbReference type="PANTHER" id="PTHR42756:SF1">
    <property type="entry name" value="TRANSCRIPTIONAL REPRESSOR OF EMRAB OPERON"/>
    <property type="match status" value="1"/>
</dbReference>
<accession>A0ABS6TAU2</accession>
<reference evidence="6 7" key="1">
    <citation type="submission" date="2021-06" db="EMBL/GenBank/DDBJ databases">
        <title>Enterococcus alishanensis sp. nov., a novel lactic acid bacterium isolated from fresh coffee beans.</title>
        <authorList>
            <person name="Chen Y.-S."/>
        </authorList>
    </citation>
    <scope>NUCLEOTIDE SEQUENCE [LARGE SCALE GENOMIC DNA]</scope>
    <source>
        <strain evidence="6 7">ALS3</strain>
    </source>
</reference>
<dbReference type="Pfam" id="PF12802">
    <property type="entry name" value="MarR_2"/>
    <property type="match status" value="1"/>
</dbReference>
<evidence type="ECO:0000259" key="5">
    <source>
        <dbReference type="PROSITE" id="PS50995"/>
    </source>
</evidence>
<organism evidence="6 7">
    <name type="scientific">Enterococcus alishanensis</name>
    <dbReference type="NCBI Taxonomy" id="1303817"/>
    <lineage>
        <taxon>Bacteria</taxon>
        <taxon>Bacillati</taxon>
        <taxon>Bacillota</taxon>
        <taxon>Bacilli</taxon>
        <taxon>Lactobacillales</taxon>
        <taxon>Enterococcaceae</taxon>
        <taxon>Enterococcus</taxon>
    </lineage>
</organism>
<keyword evidence="2" id="KW-0238">DNA-binding</keyword>
<evidence type="ECO:0000256" key="3">
    <source>
        <dbReference type="ARBA" id="ARBA00023163"/>
    </source>
</evidence>
<protein>
    <submittedName>
        <fullName evidence="6">MarR family transcriptional regulator</fullName>
    </submittedName>
</protein>
<name>A0ABS6TAU2_9ENTE</name>
<keyword evidence="3" id="KW-0804">Transcription</keyword>
<dbReference type="RefSeq" id="WP_218325072.1">
    <property type="nucleotide sequence ID" value="NZ_JAHUZB010000002.1"/>
</dbReference>
<dbReference type="InterPro" id="IPR000835">
    <property type="entry name" value="HTH_MarR-typ"/>
</dbReference>
<dbReference type="Proteomes" id="UP000774130">
    <property type="component" value="Unassembled WGS sequence"/>
</dbReference>
<dbReference type="PROSITE" id="PS50995">
    <property type="entry name" value="HTH_MARR_2"/>
    <property type="match status" value="1"/>
</dbReference>
<dbReference type="SMART" id="SM00347">
    <property type="entry name" value="HTH_MARR"/>
    <property type="match status" value="1"/>
</dbReference>
<keyword evidence="7" id="KW-1185">Reference proteome</keyword>